<sequence>MVQSEIIYIIEGLLSKLNCDTAYSNTEASCKIYSGSKVESIIGPFLNEYGSGLNITQFKNTSFFRFVQTNGYETVITMINSELIRKEIFDKGTNTLYSYDYKNDIIKSEVFDKQESISMSDEEIQQINYAFSSGNLT</sequence>
<proteinExistence type="predicted"/>
<evidence type="ECO:0000313" key="1">
    <source>
        <dbReference type="EMBL" id="MPM08018.1"/>
    </source>
</evidence>
<gene>
    <name evidence="1" type="ORF">SDC9_54330</name>
</gene>
<comment type="caution">
    <text evidence="1">The sequence shown here is derived from an EMBL/GenBank/DDBJ whole genome shotgun (WGS) entry which is preliminary data.</text>
</comment>
<reference evidence="1" key="1">
    <citation type="submission" date="2019-08" db="EMBL/GenBank/DDBJ databases">
        <authorList>
            <person name="Kucharzyk K."/>
            <person name="Murdoch R.W."/>
            <person name="Higgins S."/>
            <person name="Loffler F."/>
        </authorList>
    </citation>
    <scope>NUCLEOTIDE SEQUENCE</scope>
</reference>
<protein>
    <submittedName>
        <fullName evidence="1">Uncharacterized protein</fullName>
    </submittedName>
</protein>
<organism evidence="1">
    <name type="scientific">bioreactor metagenome</name>
    <dbReference type="NCBI Taxonomy" id="1076179"/>
    <lineage>
        <taxon>unclassified sequences</taxon>
        <taxon>metagenomes</taxon>
        <taxon>ecological metagenomes</taxon>
    </lineage>
</organism>
<accession>A0A644WX10</accession>
<dbReference type="EMBL" id="VSSQ01001402">
    <property type="protein sequence ID" value="MPM08018.1"/>
    <property type="molecule type" value="Genomic_DNA"/>
</dbReference>
<name>A0A644WX10_9ZZZZ</name>
<dbReference type="AlphaFoldDB" id="A0A644WX10"/>